<evidence type="ECO:0000256" key="3">
    <source>
        <dbReference type="ARBA" id="ARBA00022692"/>
    </source>
</evidence>
<evidence type="ECO:0000259" key="7">
    <source>
        <dbReference type="PROSITE" id="PS50850"/>
    </source>
</evidence>
<gene>
    <name evidence="8" type="ORF">OSCT_3038</name>
</gene>
<feature type="transmembrane region" description="Helical" evidence="6">
    <location>
        <begin position="304"/>
        <end position="326"/>
    </location>
</feature>
<feature type="transmembrane region" description="Helical" evidence="6">
    <location>
        <begin position="12"/>
        <end position="36"/>
    </location>
</feature>
<keyword evidence="4 6" id="KW-1133">Transmembrane helix</keyword>
<name>E1II87_9CHLR</name>
<dbReference type="Gene3D" id="1.20.1250.20">
    <property type="entry name" value="MFS general substrate transporter like domains"/>
    <property type="match status" value="1"/>
</dbReference>
<feature type="transmembrane region" description="Helical" evidence="6">
    <location>
        <begin position="231"/>
        <end position="250"/>
    </location>
</feature>
<evidence type="ECO:0000313" key="9">
    <source>
        <dbReference type="Proteomes" id="UP000054010"/>
    </source>
</evidence>
<organism evidence="8 9">
    <name type="scientific">Oscillochloris trichoides DG-6</name>
    <dbReference type="NCBI Taxonomy" id="765420"/>
    <lineage>
        <taxon>Bacteria</taxon>
        <taxon>Bacillati</taxon>
        <taxon>Chloroflexota</taxon>
        <taxon>Chloroflexia</taxon>
        <taxon>Chloroflexales</taxon>
        <taxon>Chloroflexineae</taxon>
        <taxon>Oscillochloridaceae</taxon>
        <taxon>Oscillochloris</taxon>
    </lineage>
</organism>
<comment type="subcellular location">
    <subcellularLocation>
        <location evidence="1">Cell membrane</location>
        <topology evidence="1">Multi-pass membrane protein</topology>
    </subcellularLocation>
</comment>
<comment type="similarity">
    <text evidence="2">Belongs to the major facilitator superfamily. TCR/Tet family.</text>
</comment>
<proteinExistence type="inferred from homology"/>
<evidence type="ECO:0000256" key="6">
    <source>
        <dbReference type="SAM" id="Phobius"/>
    </source>
</evidence>
<dbReference type="PANTHER" id="PTHR23501">
    <property type="entry name" value="MAJOR FACILITATOR SUPERFAMILY"/>
    <property type="match status" value="1"/>
</dbReference>
<feature type="transmembrane region" description="Helical" evidence="6">
    <location>
        <begin position="397"/>
        <end position="418"/>
    </location>
</feature>
<evidence type="ECO:0000256" key="1">
    <source>
        <dbReference type="ARBA" id="ARBA00004651"/>
    </source>
</evidence>
<dbReference type="InterPro" id="IPR005829">
    <property type="entry name" value="Sugar_transporter_CS"/>
</dbReference>
<feature type="transmembrane region" description="Helical" evidence="6">
    <location>
        <begin position="111"/>
        <end position="129"/>
    </location>
</feature>
<dbReference type="InterPro" id="IPR020846">
    <property type="entry name" value="MFS_dom"/>
</dbReference>
<dbReference type="AlphaFoldDB" id="E1II87"/>
<dbReference type="PROSITE" id="PS50850">
    <property type="entry name" value="MFS"/>
    <property type="match status" value="1"/>
</dbReference>
<dbReference type="HOGENOM" id="CLU_000960_28_3_0"/>
<dbReference type="InterPro" id="IPR011701">
    <property type="entry name" value="MFS"/>
</dbReference>
<dbReference type="EMBL" id="ADVR01000123">
    <property type="protein sequence ID" value="EFO79115.1"/>
    <property type="molecule type" value="Genomic_DNA"/>
</dbReference>
<feature type="transmembrane region" description="Helical" evidence="6">
    <location>
        <begin position="271"/>
        <end position="298"/>
    </location>
</feature>
<dbReference type="eggNOG" id="COG0477">
    <property type="taxonomic scope" value="Bacteria"/>
</dbReference>
<feature type="transmembrane region" description="Helical" evidence="6">
    <location>
        <begin position="198"/>
        <end position="219"/>
    </location>
</feature>
<dbReference type="Gene3D" id="1.20.1720.10">
    <property type="entry name" value="Multidrug resistance protein D"/>
    <property type="match status" value="1"/>
</dbReference>
<dbReference type="PANTHER" id="PTHR23501:SF190">
    <property type="entry name" value="MAJOR FACILITATOR SUPERFAMILY MFS_1"/>
    <property type="match status" value="1"/>
</dbReference>
<dbReference type="Proteomes" id="UP000054010">
    <property type="component" value="Unassembled WGS sequence"/>
</dbReference>
<dbReference type="PRINTS" id="PR01035">
    <property type="entry name" value="TCRTETA"/>
</dbReference>
<dbReference type="Pfam" id="PF07690">
    <property type="entry name" value="MFS_1"/>
    <property type="match status" value="2"/>
</dbReference>
<feature type="transmembrane region" description="Helical" evidence="6">
    <location>
        <begin position="80"/>
        <end position="105"/>
    </location>
</feature>
<dbReference type="GO" id="GO:0005886">
    <property type="term" value="C:plasma membrane"/>
    <property type="evidence" value="ECO:0007669"/>
    <property type="project" value="UniProtKB-SubCell"/>
</dbReference>
<reference evidence="8 9" key="1">
    <citation type="journal article" date="2011" name="J. Bacteriol.">
        <title>Draft genome sequence of the anoxygenic filamentous phototrophic bacterium Oscillochloris trichoides subsp. DG-6.</title>
        <authorList>
            <person name="Kuznetsov B.B."/>
            <person name="Ivanovsky R.N."/>
            <person name="Keppen O.I."/>
            <person name="Sukhacheva M.V."/>
            <person name="Bumazhkin B.K."/>
            <person name="Patutina E.O."/>
            <person name="Beletsky A.V."/>
            <person name="Mardanov A.V."/>
            <person name="Baslerov R.V."/>
            <person name="Panteleeva A.N."/>
            <person name="Kolganova T.V."/>
            <person name="Ravin N.V."/>
            <person name="Skryabin K.G."/>
        </authorList>
    </citation>
    <scope>NUCLEOTIDE SEQUENCE [LARGE SCALE GENOMIC DNA]</scope>
    <source>
        <strain evidence="8 9">DG-6</strain>
    </source>
</reference>
<dbReference type="CDD" id="cd17321">
    <property type="entry name" value="MFS_MMR_MDR_like"/>
    <property type="match status" value="1"/>
</dbReference>
<sequence length="464" mass="47920">MSTTKTGSSLRMVLTVLFLGVLMGALDIAIVGPALPALREWFRIDDRAGAWIFTIYVFFNLLGAPLMAKLSDRYGRRPAYMLAVGLFALGSALAAMAPSFLVLLLGRSLQGLGAGGIFPVASAVVGDSFPADRKGFALGMIGAVFGLAFLFGPIVGALLLSISWQWIFLINLPLAALVLILGWMTLPTTGATQPQPFDTLGLITLTLLLGGLTVGASNIDANNLVGSLMSPLVWPFFVVAVLSIPAFWWAEGQAADPLIRRSLISTPQLALANTITAGAGLGEGVIVFLPSLAVAAYGVSESTASYMTLPVVLAMAVGSPVAGRLLDKIGSRIVVIGGALLLSFGMLLLGLFGGQLWAFYVASCLIGAGLASLIGAPIRYIMLNEAPPEDRTAAQSAVTVFTGVGQLFSGALVGAVAASAGGGLTGYTTAYVVSAVPAFVLVGLAFGLRRRVSKEKTVVQPSQG</sequence>
<protein>
    <submittedName>
        <fullName evidence="8">Major facilitator transporter</fullName>
    </submittedName>
</protein>
<feature type="transmembrane region" description="Helical" evidence="6">
    <location>
        <begin position="166"/>
        <end position="186"/>
    </location>
</feature>
<evidence type="ECO:0000313" key="8">
    <source>
        <dbReference type="EMBL" id="EFO79115.1"/>
    </source>
</evidence>
<feature type="transmembrane region" description="Helical" evidence="6">
    <location>
        <begin position="48"/>
        <end position="68"/>
    </location>
</feature>
<dbReference type="GO" id="GO:0022857">
    <property type="term" value="F:transmembrane transporter activity"/>
    <property type="evidence" value="ECO:0007669"/>
    <property type="project" value="InterPro"/>
</dbReference>
<accession>E1II87</accession>
<dbReference type="InterPro" id="IPR001958">
    <property type="entry name" value="Tet-R_TetA/multi-R_MdtG-like"/>
</dbReference>
<dbReference type="SUPFAM" id="SSF103473">
    <property type="entry name" value="MFS general substrate transporter"/>
    <property type="match status" value="1"/>
</dbReference>
<feature type="transmembrane region" description="Helical" evidence="6">
    <location>
        <begin position="333"/>
        <end position="351"/>
    </location>
</feature>
<keyword evidence="3 6" id="KW-0812">Transmembrane</keyword>
<feature type="transmembrane region" description="Helical" evidence="6">
    <location>
        <begin position="357"/>
        <end position="376"/>
    </location>
</feature>
<dbReference type="STRING" id="765420.OSCT_3038"/>
<feature type="transmembrane region" description="Helical" evidence="6">
    <location>
        <begin position="136"/>
        <end position="160"/>
    </location>
</feature>
<dbReference type="PROSITE" id="PS00216">
    <property type="entry name" value="SUGAR_TRANSPORT_1"/>
    <property type="match status" value="1"/>
</dbReference>
<evidence type="ECO:0000256" key="4">
    <source>
        <dbReference type="ARBA" id="ARBA00022989"/>
    </source>
</evidence>
<keyword evidence="5 6" id="KW-0472">Membrane</keyword>
<evidence type="ECO:0000256" key="2">
    <source>
        <dbReference type="ARBA" id="ARBA00007520"/>
    </source>
</evidence>
<feature type="transmembrane region" description="Helical" evidence="6">
    <location>
        <begin position="430"/>
        <end position="448"/>
    </location>
</feature>
<feature type="domain" description="Major facilitator superfamily (MFS) profile" evidence="7">
    <location>
        <begin position="13"/>
        <end position="453"/>
    </location>
</feature>
<dbReference type="InterPro" id="IPR036259">
    <property type="entry name" value="MFS_trans_sf"/>
</dbReference>
<evidence type="ECO:0000256" key="5">
    <source>
        <dbReference type="ARBA" id="ARBA00023136"/>
    </source>
</evidence>
<comment type="caution">
    <text evidence="8">The sequence shown here is derived from an EMBL/GenBank/DDBJ whole genome shotgun (WGS) entry which is preliminary data.</text>
</comment>
<keyword evidence="9" id="KW-1185">Reference proteome</keyword>